<proteinExistence type="predicted"/>
<keyword evidence="1" id="KW-0812">Transmembrane</keyword>
<reference evidence="2 3" key="1">
    <citation type="submission" date="2022-02" db="EMBL/GenBank/DDBJ databases">
        <title>Chromosome-level reference genomes for two strains of Caenorhabditis briggsae: an improved platform for comparative genomics.</title>
        <authorList>
            <person name="Stevens L."/>
            <person name="Andersen E.C."/>
        </authorList>
    </citation>
    <scope>NUCLEOTIDE SEQUENCE [LARGE SCALE GENOMIC DNA]</scope>
    <source>
        <strain evidence="2">QX1410_ONT</strain>
        <tissue evidence="2">Whole-organism</tissue>
    </source>
</reference>
<evidence type="ECO:0000313" key="2">
    <source>
        <dbReference type="EMBL" id="ULT88626.1"/>
    </source>
</evidence>
<evidence type="ECO:0000313" key="3">
    <source>
        <dbReference type="Proteomes" id="UP000827892"/>
    </source>
</evidence>
<dbReference type="EMBL" id="CP090895">
    <property type="protein sequence ID" value="ULT88626.1"/>
    <property type="molecule type" value="Genomic_DNA"/>
</dbReference>
<dbReference type="Proteomes" id="UP000827892">
    <property type="component" value="Chromosome V"/>
</dbReference>
<sequence length="210" mass="24153">MLSPTLFIQQLEYVEGCDHLYSNQYHILMMSQPNLMLKSQSDIAYIRALRKAQVFQQLTDSTTSNEFADDVFVELGKGEEEGARLEPILAEAKQIVSTVNEIMAFELDEEELYVSSTTVNPIEEFTGVYLSDAAFKFWFVVLLICFLFISVGIFHFFCTGQKNVTRRNSLDKHSREATETTTMEMISEEIEMDEEDDGMGEPNRMMIQEF</sequence>
<keyword evidence="1" id="KW-0472">Membrane</keyword>
<name>A0AAE9A738_CAEBR</name>
<feature type="transmembrane region" description="Helical" evidence="1">
    <location>
        <begin position="137"/>
        <end position="158"/>
    </location>
</feature>
<organism evidence="2 3">
    <name type="scientific">Caenorhabditis briggsae</name>
    <dbReference type="NCBI Taxonomy" id="6238"/>
    <lineage>
        <taxon>Eukaryota</taxon>
        <taxon>Metazoa</taxon>
        <taxon>Ecdysozoa</taxon>
        <taxon>Nematoda</taxon>
        <taxon>Chromadorea</taxon>
        <taxon>Rhabditida</taxon>
        <taxon>Rhabditina</taxon>
        <taxon>Rhabditomorpha</taxon>
        <taxon>Rhabditoidea</taxon>
        <taxon>Rhabditidae</taxon>
        <taxon>Peloderinae</taxon>
        <taxon>Caenorhabditis</taxon>
    </lineage>
</organism>
<evidence type="ECO:0000256" key="1">
    <source>
        <dbReference type="SAM" id="Phobius"/>
    </source>
</evidence>
<protein>
    <submittedName>
        <fullName evidence="2">Uncharacterized protein</fullName>
    </submittedName>
</protein>
<dbReference type="AlphaFoldDB" id="A0AAE9A738"/>
<gene>
    <name evidence="2" type="ORF">L3Y34_007677</name>
</gene>
<accession>A0AAE9A738</accession>
<keyword evidence="1" id="KW-1133">Transmembrane helix</keyword>